<dbReference type="RefSeq" id="WP_379560143.1">
    <property type="nucleotide sequence ID" value="NZ_JBHUMX010000003.1"/>
</dbReference>
<feature type="region of interest" description="Disordered" evidence="1">
    <location>
        <begin position="1"/>
        <end position="47"/>
    </location>
</feature>
<feature type="compositionally biased region" description="Polar residues" evidence="1">
    <location>
        <begin position="38"/>
        <end position="47"/>
    </location>
</feature>
<dbReference type="EMBL" id="JBHUMX010000003">
    <property type="protein sequence ID" value="MFD2627500.1"/>
    <property type="molecule type" value="Genomic_DNA"/>
</dbReference>
<organism evidence="2 3">
    <name type="scientific">Oceanobacillus kapialis</name>
    <dbReference type="NCBI Taxonomy" id="481353"/>
    <lineage>
        <taxon>Bacteria</taxon>
        <taxon>Bacillati</taxon>
        <taxon>Bacillota</taxon>
        <taxon>Bacilli</taxon>
        <taxon>Bacillales</taxon>
        <taxon>Bacillaceae</taxon>
        <taxon>Oceanobacillus</taxon>
    </lineage>
</organism>
<evidence type="ECO:0008006" key="4">
    <source>
        <dbReference type="Google" id="ProtNLM"/>
    </source>
</evidence>
<proteinExistence type="predicted"/>
<feature type="compositionally biased region" description="Basic and acidic residues" evidence="1">
    <location>
        <begin position="9"/>
        <end position="18"/>
    </location>
</feature>
<feature type="compositionally biased region" description="Polar residues" evidence="1">
    <location>
        <begin position="21"/>
        <end position="32"/>
    </location>
</feature>
<protein>
    <recommendedName>
        <fullName evidence="4">Small, acid-soluble spore protein L</fullName>
    </recommendedName>
</protein>
<dbReference type="Proteomes" id="UP001597451">
    <property type="component" value="Unassembled WGS sequence"/>
</dbReference>
<keyword evidence="3" id="KW-1185">Reference proteome</keyword>
<evidence type="ECO:0000313" key="3">
    <source>
        <dbReference type="Proteomes" id="UP001597451"/>
    </source>
</evidence>
<evidence type="ECO:0000256" key="1">
    <source>
        <dbReference type="SAM" id="MobiDB-lite"/>
    </source>
</evidence>
<sequence length="47" mass="5197">MSKGHQEKKKGNAGEKARNKTGMQQTETTKFSSPEEASIQTQNKTSK</sequence>
<accession>A0ABW5PWH9</accession>
<gene>
    <name evidence="2" type="ORF">ACFSUN_01690</name>
</gene>
<comment type="caution">
    <text evidence="2">The sequence shown here is derived from an EMBL/GenBank/DDBJ whole genome shotgun (WGS) entry which is preliminary data.</text>
</comment>
<name>A0ABW5PWH9_9BACI</name>
<evidence type="ECO:0000313" key="2">
    <source>
        <dbReference type="EMBL" id="MFD2627500.1"/>
    </source>
</evidence>
<reference evidence="3" key="1">
    <citation type="journal article" date="2019" name="Int. J. Syst. Evol. Microbiol.">
        <title>The Global Catalogue of Microorganisms (GCM) 10K type strain sequencing project: providing services to taxonomists for standard genome sequencing and annotation.</title>
        <authorList>
            <consortium name="The Broad Institute Genomics Platform"/>
            <consortium name="The Broad Institute Genome Sequencing Center for Infectious Disease"/>
            <person name="Wu L."/>
            <person name="Ma J."/>
        </authorList>
    </citation>
    <scope>NUCLEOTIDE SEQUENCE [LARGE SCALE GENOMIC DNA]</scope>
    <source>
        <strain evidence="3">TISTR 1858</strain>
    </source>
</reference>